<dbReference type="InterPro" id="IPR030392">
    <property type="entry name" value="S74_ICA"/>
</dbReference>
<dbReference type="RefSeq" id="YP_009798370.1">
    <property type="nucleotide sequence ID" value="NC_047926.1"/>
</dbReference>
<feature type="domain" description="Peptidase S74" evidence="4">
    <location>
        <begin position="1018"/>
        <end position="1117"/>
    </location>
</feature>
<keyword evidence="3" id="KW-0175">Coiled coil</keyword>
<proteinExistence type="predicted"/>
<keyword evidence="2" id="KW-1227">Viral tail protein</keyword>
<evidence type="ECO:0000259" key="4">
    <source>
        <dbReference type="PROSITE" id="PS51688"/>
    </source>
</evidence>
<evidence type="ECO:0000313" key="5">
    <source>
        <dbReference type="EMBL" id="AUV60228.1"/>
    </source>
</evidence>
<sequence>MADISIPEGDNPVRYQASLGGNQKYRNMGNVSGQAYLVRGQVTNVYYQKGTLDFNTYGSSVTSGVTDGSGSAPIPVDFWGKNTDGKVFGCYRPVQKGSQILVAYIGGDTSRPIVIGVYPDNEASYELISPVHYNTGDDSTDDVQNDALGERKIYPNQQMMYESGKGDILRSMGGKSFLYISENGSGYLDDINYAYDEIRDFYDADANEIEPTMTKAQSWLLVHEDNDSDESADGHRTRFYVNRSGELMVTFANKEDPNNIVVLEASKDSGFKLTKRFDSSNLKEESEDYVQFGIGNGNNVSIKSVDSGDATSFYLDNGNIKLDTPKEGSITLDGISVNAILGRVSDAENAANNASDKADNAAIAGERAESAASDAASQALAASQAGEDAKSAAVEAKAAGEDAKNQAKDTQDRIIYYASISNETDVAVPGKYIIVNTDTYIANGTIKTAHIADAAITTAKIALAAIGTAQIEDAAVTKAKIGNLAVGTAQIEDAAITDAKVGNLSADHLNAGTIDFSVINGTNINASNITVGKLVANQLEIKSLDELSNNLGTIDNGTLGNINNWGSVKLYADVYAHTFSNLTGTFTADANGAVVASNLTIRGVTNLVYNAALLGGSGTNIPGWNLFAKGYLSNFVLHDGVPSIGFSSSTGSGTWVDFAQSKLYPLNGLTGQPYSASVWFVEAGSEAAMKYQFTLAFFDSNGNRISSAVAANTWNGNPTAQGWAYKTINNIVSPSTAVYVAIQYWAYNGTGHALFSSPMLTQTAQSTGYQPDTGNIVSAGIINGSTINGSTINGTTFNGGDRINNANNTSNFHPFTIEPNGKASTTLFNSMDALRTEMSGGGLRTMYRAINASGSQYEAYDGNFSGDTISLNSGFTNGKDMSFSQSVSGSQLTGQVVISPLNGLHLWGSTQSIHFSGLQMNGTGITFNSYGNIIADQASTWWRVTNFSGNDIANFGTDTSGNNPIQFNRELDIGNFQINTGHTFTSADNGAFHFAMGKGGSADIYAGAVNYTSLVKSSLLSVKRDVQKADTAYWAQLVNSIDLATYQYKSDDNTSQIRLSSIVDDVNDTKQWRLPDVFINRDEDGKLNGVDDSVLLNATLATVQEQQKEIDQLNGHNMELEARLNKLEVKLNG</sequence>
<dbReference type="GO" id="GO:0098015">
    <property type="term" value="C:virus tail"/>
    <property type="evidence" value="ECO:0007669"/>
    <property type="project" value="UniProtKB-KW"/>
</dbReference>
<accession>A0A2K9VDD0</accession>
<evidence type="ECO:0000313" key="6">
    <source>
        <dbReference type="Proteomes" id="UP000240377"/>
    </source>
</evidence>
<keyword evidence="2" id="KW-0946">Virion</keyword>
<comment type="subcellular location">
    <subcellularLocation>
        <location evidence="1">Virion</location>
    </subcellularLocation>
</comment>
<dbReference type="KEGG" id="vg:54988832"/>
<reference evidence="5" key="1">
    <citation type="submission" date="2018-01" db="EMBL/GenBank/DDBJ databases">
        <title>Lactobacillus phages that infect wine-derived L. plantarum strains.</title>
        <authorList>
            <person name="Kyrkou I."/>
            <person name="Hestbjerg Hansen L."/>
        </authorList>
    </citation>
    <scope>NUCLEOTIDE SEQUENCE [LARGE SCALE GENOMIC DNA]</scope>
</reference>
<protein>
    <submittedName>
        <fullName evidence="5">Tail protein</fullName>
    </submittedName>
</protein>
<evidence type="ECO:0000256" key="2">
    <source>
        <dbReference type="ARBA" id="ARBA00022732"/>
    </source>
</evidence>
<keyword evidence="6" id="KW-1185">Reference proteome</keyword>
<dbReference type="Proteomes" id="UP000240377">
    <property type="component" value="Segment"/>
</dbReference>
<feature type="coiled-coil region" evidence="3">
    <location>
        <begin position="1096"/>
        <end position="1130"/>
    </location>
</feature>
<evidence type="ECO:0000256" key="3">
    <source>
        <dbReference type="SAM" id="Coils"/>
    </source>
</evidence>
<dbReference type="PROSITE" id="PS51688">
    <property type="entry name" value="ICA"/>
    <property type="match status" value="1"/>
</dbReference>
<dbReference type="EMBL" id="MG765279">
    <property type="protein sequence ID" value="AUV60228.1"/>
    <property type="molecule type" value="Genomic_DNA"/>
</dbReference>
<name>A0A2K9VDD0_9CAUD</name>
<dbReference type="GeneID" id="54988832"/>
<evidence type="ECO:0000256" key="1">
    <source>
        <dbReference type="ARBA" id="ARBA00004328"/>
    </source>
</evidence>
<organism evidence="5 6">
    <name type="scientific">Lactobacillus phage Semele</name>
    <dbReference type="NCBI Taxonomy" id="2079433"/>
    <lineage>
        <taxon>Viruses</taxon>
        <taxon>Duplodnaviria</taxon>
        <taxon>Heunggongvirae</taxon>
        <taxon>Uroviricota</taxon>
        <taxon>Caudoviricetes</taxon>
        <taxon>Herelleviridae</taxon>
        <taxon>Harbinvirus</taxon>
        <taxon>Harbinvirus semele</taxon>
    </lineage>
</organism>